<dbReference type="PANTHER" id="PTHR32039">
    <property type="entry name" value="MAGNESIUM-CHELATASE SUBUNIT CHLI"/>
    <property type="match status" value="1"/>
</dbReference>
<accession>A0ABN2R394</accession>
<dbReference type="InterPro" id="IPR000523">
    <property type="entry name" value="Mg_chelatse_chII-like_cat_dom"/>
</dbReference>
<evidence type="ECO:0000256" key="1">
    <source>
        <dbReference type="SAM" id="MobiDB-lite"/>
    </source>
</evidence>
<dbReference type="Proteomes" id="UP001500571">
    <property type="component" value="Unassembled WGS sequence"/>
</dbReference>
<name>A0ABN2R394_9ACTN</name>
<sequence length="231" mass="25480">MSVPLGELAPGQYILHLDEFPLFRTDVIDALREPLENGDITVARGEETVTLPARTMVVLASNPCPCGNNVTTTGHLCTCRPSEIRDYNRRVRGPIVDRIDITRALQPPAPGDGDAHERRDTSETIRVRVAEARMRQIARFRGEEWRLNAQAPSAALRERWPLTPQAEETLVGAVVSGRLTRRGSVRVHRMAWTVADLAGVVTPGTDEVMTALALRSGDPLRHDVLEAVTAR</sequence>
<feature type="region of interest" description="Disordered" evidence="1">
    <location>
        <begin position="102"/>
        <end position="122"/>
    </location>
</feature>
<dbReference type="InterPro" id="IPR025158">
    <property type="entry name" value="Mg_chelat-rel_C"/>
</dbReference>
<organism evidence="4 5">
    <name type="scientific">Nocardioides panacihumi</name>
    <dbReference type="NCBI Taxonomy" id="400774"/>
    <lineage>
        <taxon>Bacteria</taxon>
        <taxon>Bacillati</taxon>
        <taxon>Actinomycetota</taxon>
        <taxon>Actinomycetes</taxon>
        <taxon>Propionibacteriales</taxon>
        <taxon>Nocardioidaceae</taxon>
        <taxon>Nocardioides</taxon>
    </lineage>
</organism>
<evidence type="ECO:0000259" key="2">
    <source>
        <dbReference type="Pfam" id="PF01078"/>
    </source>
</evidence>
<comment type="caution">
    <text evidence="4">The sequence shown here is derived from an EMBL/GenBank/DDBJ whole genome shotgun (WGS) entry which is preliminary data.</text>
</comment>
<evidence type="ECO:0000313" key="5">
    <source>
        <dbReference type="Proteomes" id="UP001500571"/>
    </source>
</evidence>
<evidence type="ECO:0000259" key="3">
    <source>
        <dbReference type="Pfam" id="PF13335"/>
    </source>
</evidence>
<proteinExistence type="predicted"/>
<keyword evidence="5" id="KW-1185">Reference proteome</keyword>
<dbReference type="PANTHER" id="PTHR32039:SF7">
    <property type="entry name" value="COMPETENCE PROTEIN COMM"/>
    <property type="match status" value="1"/>
</dbReference>
<dbReference type="Gene3D" id="3.40.50.300">
    <property type="entry name" value="P-loop containing nucleotide triphosphate hydrolases"/>
    <property type="match status" value="1"/>
</dbReference>
<dbReference type="EMBL" id="BAAAPB010000002">
    <property type="protein sequence ID" value="GAA1962813.1"/>
    <property type="molecule type" value="Genomic_DNA"/>
</dbReference>
<dbReference type="InterPro" id="IPR027417">
    <property type="entry name" value="P-loop_NTPase"/>
</dbReference>
<evidence type="ECO:0000313" key="4">
    <source>
        <dbReference type="EMBL" id="GAA1962813.1"/>
    </source>
</evidence>
<dbReference type="Pfam" id="PF01078">
    <property type="entry name" value="Mg_chelatase"/>
    <property type="match status" value="1"/>
</dbReference>
<feature type="compositionally biased region" description="Basic and acidic residues" evidence="1">
    <location>
        <begin position="113"/>
        <end position="122"/>
    </location>
</feature>
<evidence type="ECO:0008006" key="6">
    <source>
        <dbReference type="Google" id="ProtNLM"/>
    </source>
</evidence>
<dbReference type="SUPFAM" id="SSF52540">
    <property type="entry name" value="P-loop containing nucleoside triphosphate hydrolases"/>
    <property type="match status" value="1"/>
</dbReference>
<feature type="domain" description="Mg chelatase-related protein C-terminal" evidence="3">
    <location>
        <begin position="120"/>
        <end position="215"/>
    </location>
</feature>
<gene>
    <name evidence="4" type="ORF">GCM10009798_23230</name>
</gene>
<feature type="domain" description="Magnesium chelatase ChlI-like catalytic" evidence="2">
    <location>
        <begin position="14"/>
        <end position="105"/>
    </location>
</feature>
<protein>
    <recommendedName>
        <fullName evidence="6">ATP-binding protein</fullName>
    </recommendedName>
</protein>
<dbReference type="Pfam" id="PF13335">
    <property type="entry name" value="Mg_chelatase_C"/>
    <property type="match status" value="1"/>
</dbReference>
<dbReference type="InterPro" id="IPR045006">
    <property type="entry name" value="CHLI-like"/>
</dbReference>
<reference evidence="4 5" key="1">
    <citation type="journal article" date="2019" name="Int. J. Syst. Evol. Microbiol.">
        <title>The Global Catalogue of Microorganisms (GCM) 10K type strain sequencing project: providing services to taxonomists for standard genome sequencing and annotation.</title>
        <authorList>
            <consortium name="The Broad Institute Genomics Platform"/>
            <consortium name="The Broad Institute Genome Sequencing Center for Infectious Disease"/>
            <person name="Wu L."/>
            <person name="Ma J."/>
        </authorList>
    </citation>
    <scope>NUCLEOTIDE SEQUENCE [LARGE SCALE GENOMIC DNA]</scope>
    <source>
        <strain evidence="4 5">JCM 15309</strain>
    </source>
</reference>